<evidence type="ECO:0000256" key="8">
    <source>
        <dbReference type="NCBIfam" id="TIGR02375"/>
    </source>
</evidence>
<evidence type="ECO:0000256" key="4">
    <source>
        <dbReference type="ARBA" id="ARBA00022723"/>
    </source>
</evidence>
<dbReference type="GO" id="GO:0042597">
    <property type="term" value="C:periplasmic space"/>
    <property type="evidence" value="ECO:0007669"/>
    <property type="project" value="UniProtKB-SubCell"/>
</dbReference>
<dbReference type="STRING" id="443610.VE25_06195"/>
<evidence type="ECO:0000259" key="11">
    <source>
        <dbReference type="Pfam" id="PF00127"/>
    </source>
</evidence>
<feature type="binding site" evidence="9">
    <location>
        <position position="101"/>
    </location>
    <ligand>
        <name>Cu cation</name>
        <dbReference type="ChEBI" id="CHEBI:23378"/>
    </ligand>
</feature>
<comment type="caution">
    <text evidence="12">The sequence shown here is derived from an EMBL/GenBank/DDBJ whole genome shotgun (WGS) entry which is preliminary data.</text>
</comment>
<sequence>MKFFSLVAAVGLATMCANVAFAADHEVRMVNKDSEGRTMQFEPAFLKIAPGDTVTFVTTNPGHNSESVEGAIPEGAEGWKGRINEEISVTFDAEGLYAYKCLPHFGMGMVGLIQVGDDTSNLEAVQGARYPGKAAARMEELLGQVTAGAN</sequence>
<dbReference type="SUPFAM" id="SSF49503">
    <property type="entry name" value="Cupredoxins"/>
    <property type="match status" value="1"/>
</dbReference>
<dbReference type="InterPro" id="IPR008972">
    <property type="entry name" value="Cupredoxin"/>
</dbReference>
<protein>
    <recommendedName>
        <fullName evidence="2 8">Pseudoazurin</fullName>
    </recommendedName>
</protein>
<keyword evidence="13" id="KW-1185">Reference proteome</keyword>
<dbReference type="Pfam" id="PF00127">
    <property type="entry name" value="Copper-bind"/>
    <property type="match status" value="1"/>
</dbReference>
<dbReference type="InterPro" id="IPR002386">
    <property type="entry name" value="Amicyanin/Pseudoazurin"/>
</dbReference>
<dbReference type="PROSITE" id="PS00196">
    <property type="entry name" value="COPPER_BLUE"/>
    <property type="match status" value="1"/>
</dbReference>
<evidence type="ECO:0000256" key="5">
    <source>
        <dbReference type="ARBA" id="ARBA00022764"/>
    </source>
</evidence>
<keyword evidence="5" id="KW-0574">Periplasm</keyword>
<dbReference type="InterPro" id="IPR001235">
    <property type="entry name" value="Copper_blue_Plastocyanin"/>
</dbReference>
<dbReference type="CDD" id="cd04218">
    <property type="entry name" value="Pseudoazurin"/>
    <property type="match status" value="1"/>
</dbReference>
<keyword evidence="6" id="KW-0249">Electron transport</keyword>
<gene>
    <name evidence="12" type="ORF">VE25_06195</name>
</gene>
<dbReference type="AlphaFoldDB" id="A0A0F5FUN0"/>
<feature type="binding site" evidence="9">
    <location>
        <position position="63"/>
    </location>
    <ligand>
        <name>Cu cation</name>
        <dbReference type="ChEBI" id="CHEBI:23378"/>
    </ligand>
</feature>
<evidence type="ECO:0000313" key="13">
    <source>
        <dbReference type="Proteomes" id="UP000033632"/>
    </source>
</evidence>
<dbReference type="PATRIC" id="fig|443610.3.peg.3792"/>
<feature type="signal peptide" evidence="10">
    <location>
        <begin position="1"/>
        <end position="22"/>
    </location>
</feature>
<organism evidence="12 13">
    <name type="scientific">Devosia geojensis</name>
    <dbReference type="NCBI Taxonomy" id="443610"/>
    <lineage>
        <taxon>Bacteria</taxon>
        <taxon>Pseudomonadati</taxon>
        <taxon>Pseudomonadota</taxon>
        <taxon>Alphaproteobacteria</taxon>
        <taxon>Hyphomicrobiales</taxon>
        <taxon>Devosiaceae</taxon>
        <taxon>Devosia</taxon>
    </lineage>
</organism>
<evidence type="ECO:0000256" key="6">
    <source>
        <dbReference type="ARBA" id="ARBA00022982"/>
    </source>
</evidence>
<evidence type="ECO:0000256" key="9">
    <source>
        <dbReference type="PIRSR" id="PIRSR602386-1"/>
    </source>
</evidence>
<reference evidence="12 13" key="1">
    <citation type="submission" date="2015-03" db="EMBL/GenBank/DDBJ databases">
        <authorList>
            <person name="Hassan Y.I."/>
            <person name="Lepp D."/>
            <person name="Li X.-Z."/>
            <person name="Zhou T."/>
        </authorList>
    </citation>
    <scope>NUCLEOTIDE SEQUENCE [LARGE SCALE GENOMIC DNA]</scope>
    <source>
        <strain evidence="12 13">BD-c194</strain>
    </source>
</reference>
<dbReference type="GO" id="GO:0009055">
    <property type="term" value="F:electron transfer activity"/>
    <property type="evidence" value="ECO:0007669"/>
    <property type="project" value="InterPro"/>
</dbReference>
<dbReference type="GO" id="GO:0005507">
    <property type="term" value="F:copper ion binding"/>
    <property type="evidence" value="ECO:0007669"/>
    <property type="project" value="UniProtKB-UniRule"/>
</dbReference>
<dbReference type="Proteomes" id="UP000033632">
    <property type="component" value="Unassembled WGS sequence"/>
</dbReference>
<feature type="domain" description="Blue (type 1) copper" evidence="11">
    <location>
        <begin position="32"/>
        <end position="115"/>
    </location>
</feature>
<dbReference type="NCBIfam" id="TIGR02375">
    <property type="entry name" value="pseudoazurin"/>
    <property type="match status" value="1"/>
</dbReference>
<accession>A0A0F5FUN0</accession>
<evidence type="ECO:0000256" key="7">
    <source>
        <dbReference type="ARBA" id="ARBA00023008"/>
    </source>
</evidence>
<evidence type="ECO:0000256" key="3">
    <source>
        <dbReference type="ARBA" id="ARBA00022448"/>
    </source>
</evidence>
<dbReference type="InterPro" id="IPR012745">
    <property type="entry name" value="Pseudoazurin"/>
</dbReference>
<evidence type="ECO:0000256" key="2">
    <source>
        <dbReference type="ARBA" id="ARBA00016984"/>
    </source>
</evidence>
<dbReference type="EMBL" id="JZEX01000061">
    <property type="protein sequence ID" value="KKB12523.1"/>
    <property type="molecule type" value="Genomic_DNA"/>
</dbReference>
<comment type="cofactor">
    <cofactor evidence="9">
        <name>Cu cation</name>
        <dbReference type="ChEBI" id="CHEBI:23378"/>
    </cofactor>
    <text evidence="9">Binds 1 copper ion per subunit.</text>
</comment>
<keyword evidence="10" id="KW-0732">Signal</keyword>
<evidence type="ECO:0000313" key="12">
    <source>
        <dbReference type="EMBL" id="KKB12523.1"/>
    </source>
</evidence>
<dbReference type="Gene3D" id="2.60.40.420">
    <property type="entry name" value="Cupredoxins - blue copper proteins"/>
    <property type="match status" value="1"/>
</dbReference>
<evidence type="ECO:0000256" key="10">
    <source>
        <dbReference type="SAM" id="SignalP"/>
    </source>
</evidence>
<keyword evidence="3" id="KW-0813">Transport</keyword>
<keyword evidence="7 9" id="KW-0186">Copper</keyword>
<feature type="binding site" evidence="9">
    <location>
        <position position="104"/>
    </location>
    <ligand>
        <name>Cu cation</name>
        <dbReference type="ChEBI" id="CHEBI:23378"/>
    </ligand>
</feature>
<dbReference type="OrthoDB" id="7510199at2"/>
<feature type="chain" id="PRO_5002487120" description="Pseudoazurin" evidence="10">
    <location>
        <begin position="23"/>
        <end position="150"/>
    </location>
</feature>
<proteinExistence type="predicted"/>
<dbReference type="PRINTS" id="PR00156">
    <property type="entry name" value="COPPERBLUE"/>
</dbReference>
<feature type="binding site" evidence="9">
    <location>
        <position position="109"/>
    </location>
    <ligand>
        <name>Cu cation</name>
        <dbReference type="ChEBI" id="CHEBI:23378"/>
    </ligand>
</feature>
<evidence type="ECO:0000256" key="1">
    <source>
        <dbReference type="ARBA" id="ARBA00004418"/>
    </source>
</evidence>
<comment type="subcellular location">
    <subcellularLocation>
        <location evidence="1">Periplasm</location>
    </subcellularLocation>
</comment>
<dbReference type="InterPro" id="IPR000923">
    <property type="entry name" value="BlueCu_1"/>
</dbReference>
<name>A0A0F5FUN0_9HYPH</name>
<dbReference type="InterPro" id="IPR028871">
    <property type="entry name" value="BlueCu_1_BS"/>
</dbReference>
<keyword evidence="4 9" id="KW-0479">Metal-binding</keyword>
<dbReference type="PRINTS" id="PR00155">
    <property type="entry name" value="AMICYANIN"/>
</dbReference>
<dbReference type="RefSeq" id="WP_046107733.1">
    <property type="nucleotide sequence ID" value="NZ_JZEX01000061.1"/>
</dbReference>